<dbReference type="EC" id="3.1.3.5" evidence="3"/>
<keyword evidence="5" id="KW-0479">Metal-binding</keyword>
<gene>
    <name evidence="9" type="ORF">GCM10023225_03990</name>
</gene>
<comment type="similarity">
    <text evidence="2">Belongs to the SurE nucleotidase family.</text>
</comment>
<keyword evidence="7" id="KW-0378">Hydrolase</keyword>
<feature type="domain" description="Survival protein SurE-like phosphatase/nucleotidase" evidence="8">
    <location>
        <begin position="3"/>
        <end position="198"/>
    </location>
</feature>
<evidence type="ECO:0000313" key="9">
    <source>
        <dbReference type="EMBL" id="GAA4963953.1"/>
    </source>
</evidence>
<evidence type="ECO:0000256" key="5">
    <source>
        <dbReference type="ARBA" id="ARBA00022723"/>
    </source>
</evidence>
<evidence type="ECO:0000256" key="1">
    <source>
        <dbReference type="ARBA" id="ARBA00000815"/>
    </source>
</evidence>
<dbReference type="EMBL" id="BAABIL010000042">
    <property type="protein sequence ID" value="GAA4963953.1"/>
    <property type="molecule type" value="Genomic_DNA"/>
</dbReference>
<evidence type="ECO:0000256" key="6">
    <source>
        <dbReference type="ARBA" id="ARBA00022741"/>
    </source>
</evidence>
<protein>
    <recommendedName>
        <fullName evidence="3">5'-nucleotidase</fullName>
        <ecNumber evidence="3">3.1.3.5</ecNumber>
    </recommendedName>
</protein>
<dbReference type="SUPFAM" id="SSF64167">
    <property type="entry name" value="SurE-like"/>
    <property type="match status" value="1"/>
</dbReference>
<proteinExistence type="inferred from homology"/>
<keyword evidence="4" id="KW-0963">Cytoplasm</keyword>
<comment type="catalytic activity">
    <reaction evidence="1">
        <text>a ribonucleoside 5'-phosphate + H2O = a ribonucleoside + phosphate</text>
        <dbReference type="Rhea" id="RHEA:12484"/>
        <dbReference type="ChEBI" id="CHEBI:15377"/>
        <dbReference type="ChEBI" id="CHEBI:18254"/>
        <dbReference type="ChEBI" id="CHEBI:43474"/>
        <dbReference type="ChEBI" id="CHEBI:58043"/>
        <dbReference type="EC" id="3.1.3.5"/>
    </reaction>
</comment>
<dbReference type="PANTHER" id="PTHR30457:SF12">
    <property type="entry name" value="5'_3'-NUCLEOTIDASE SURE"/>
    <property type="match status" value="1"/>
</dbReference>
<organism evidence="9 10">
    <name type="scientific">Kineococcus glutinatus</name>
    <dbReference type="NCBI Taxonomy" id="1070872"/>
    <lineage>
        <taxon>Bacteria</taxon>
        <taxon>Bacillati</taxon>
        <taxon>Actinomycetota</taxon>
        <taxon>Actinomycetes</taxon>
        <taxon>Kineosporiales</taxon>
        <taxon>Kineosporiaceae</taxon>
        <taxon>Kineococcus</taxon>
    </lineage>
</organism>
<evidence type="ECO:0000313" key="10">
    <source>
        <dbReference type="Proteomes" id="UP001501195"/>
    </source>
</evidence>
<keyword evidence="6" id="KW-0547">Nucleotide-binding</keyword>
<evidence type="ECO:0000259" key="8">
    <source>
        <dbReference type="Pfam" id="PF01975"/>
    </source>
</evidence>
<name>A0ABP9H8G6_9ACTN</name>
<dbReference type="PANTHER" id="PTHR30457">
    <property type="entry name" value="5'-NUCLEOTIDASE SURE"/>
    <property type="match status" value="1"/>
</dbReference>
<dbReference type="InterPro" id="IPR002828">
    <property type="entry name" value="SurE-like_Pase/nucleotidase"/>
</dbReference>
<evidence type="ECO:0000256" key="3">
    <source>
        <dbReference type="ARBA" id="ARBA00012643"/>
    </source>
</evidence>
<reference evidence="10" key="1">
    <citation type="journal article" date="2019" name="Int. J. Syst. Evol. Microbiol.">
        <title>The Global Catalogue of Microorganisms (GCM) 10K type strain sequencing project: providing services to taxonomists for standard genome sequencing and annotation.</title>
        <authorList>
            <consortium name="The Broad Institute Genomics Platform"/>
            <consortium name="The Broad Institute Genome Sequencing Center for Infectious Disease"/>
            <person name="Wu L."/>
            <person name="Ma J."/>
        </authorList>
    </citation>
    <scope>NUCLEOTIDE SEQUENCE [LARGE SCALE GENOMIC DNA]</scope>
    <source>
        <strain evidence="10">JCM 18126</strain>
    </source>
</reference>
<dbReference type="RefSeq" id="WP_345710641.1">
    <property type="nucleotide sequence ID" value="NZ_BAABIL010000042.1"/>
</dbReference>
<keyword evidence="10" id="KW-1185">Reference proteome</keyword>
<sequence>MRVLVTNDDGVDSPGVHALARVARDGGHQVVLAAPHTERSGASASLTVLADDGRLVVHERRVEGLEGVRVLAVEATPGFIAFTAGRGAFGEPPELVLSGINRGPNTGYAILHSGTVGAALTAATQGIAGLAVSLDTERREPHWETAAQVAARALAWFAPLAATGAATPPGGHPPVLNVNVPDVPPEELRGLRAAELARVGAVQAVVGEVGEGYVTVTFDTPPLPDEPDGDAVLVRRGWATATLVRVPSRAAGDLTGLVDG</sequence>
<evidence type="ECO:0000256" key="2">
    <source>
        <dbReference type="ARBA" id="ARBA00011062"/>
    </source>
</evidence>
<dbReference type="InterPro" id="IPR036523">
    <property type="entry name" value="SurE-like_sf"/>
</dbReference>
<dbReference type="Pfam" id="PF01975">
    <property type="entry name" value="SurE"/>
    <property type="match status" value="1"/>
</dbReference>
<evidence type="ECO:0000256" key="4">
    <source>
        <dbReference type="ARBA" id="ARBA00022490"/>
    </source>
</evidence>
<accession>A0ABP9H8G6</accession>
<dbReference type="Proteomes" id="UP001501195">
    <property type="component" value="Unassembled WGS sequence"/>
</dbReference>
<comment type="caution">
    <text evidence="9">The sequence shown here is derived from an EMBL/GenBank/DDBJ whole genome shotgun (WGS) entry which is preliminary data.</text>
</comment>
<dbReference type="InterPro" id="IPR030048">
    <property type="entry name" value="SurE"/>
</dbReference>
<evidence type="ECO:0000256" key="7">
    <source>
        <dbReference type="ARBA" id="ARBA00022801"/>
    </source>
</evidence>
<dbReference type="Gene3D" id="3.40.1210.10">
    <property type="entry name" value="Survival protein SurE-like phosphatase/nucleotidase"/>
    <property type="match status" value="1"/>
</dbReference>